<keyword evidence="3" id="KW-0723">Serine/threonine-protein kinase</keyword>
<evidence type="ECO:0000256" key="8">
    <source>
        <dbReference type="ARBA" id="ARBA00049003"/>
    </source>
</evidence>
<evidence type="ECO:0000256" key="12">
    <source>
        <dbReference type="SAM" id="MobiDB-lite"/>
    </source>
</evidence>
<feature type="region of interest" description="Disordered" evidence="12">
    <location>
        <begin position="1"/>
        <end position="55"/>
    </location>
</feature>
<dbReference type="InterPro" id="IPR017441">
    <property type="entry name" value="Protein_kinase_ATP_BS"/>
</dbReference>
<gene>
    <name evidence="14" type="ORF">BSTOLATCC_MIC66082</name>
</gene>
<dbReference type="EMBL" id="CAJZBQ010000064">
    <property type="protein sequence ID" value="CAG9336201.1"/>
    <property type="molecule type" value="Genomic_DNA"/>
</dbReference>
<evidence type="ECO:0000256" key="3">
    <source>
        <dbReference type="ARBA" id="ARBA00022527"/>
    </source>
</evidence>
<evidence type="ECO:0000259" key="13">
    <source>
        <dbReference type="PROSITE" id="PS50011"/>
    </source>
</evidence>
<dbReference type="SUPFAM" id="SSF56112">
    <property type="entry name" value="Protein kinase-like (PK-like)"/>
    <property type="match status" value="1"/>
</dbReference>
<evidence type="ECO:0000256" key="1">
    <source>
        <dbReference type="ARBA" id="ARBA00008867"/>
    </source>
</evidence>
<keyword evidence="15" id="KW-1185">Reference proteome</keyword>
<comment type="catalytic activity">
    <reaction evidence="9">
        <text>L-threonyl-[protein] + ATP = O-phospho-L-threonyl-[protein] + ADP + H(+)</text>
        <dbReference type="Rhea" id="RHEA:46608"/>
        <dbReference type="Rhea" id="RHEA-COMP:11060"/>
        <dbReference type="Rhea" id="RHEA-COMP:11605"/>
        <dbReference type="ChEBI" id="CHEBI:15378"/>
        <dbReference type="ChEBI" id="CHEBI:30013"/>
        <dbReference type="ChEBI" id="CHEBI:30616"/>
        <dbReference type="ChEBI" id="CHEBI:61977"/>
        <dbReference type="ChEBI" id="CHEBI:456216"/>
        <dbReference type="EC" id="2.7.12.1"/>
    </reaction>
</comment>
<dbReference type="PROSITE" id="PS00108">
    <property type="entry name" value="PROTEIN_KINASE_ST"/>
    <property type="match status" value="1"/>
</dbReference>
<dbReference type="InterPro" id="IPR011009">
    <property type="entry name" value="Kinase-like_dom_sf"/>
</dbReference>
<evidence type="ECO:0000256" key="2">
    <source>
        <dbReference type="ARBA" id="ARBA00013203"/>
    </source>
</evidence>
<feature type="compositionally biased region" description="Polar residues" evidence="12">
    <location>
        <begin position="554"/>
        <end position="564"/>
    </location>
</feature>
<dbReference type="GO" id="GO:0005856">
    <property type="term" value="C:cytoskeleton"/>
    <property type="evidence" value="ECO:0007669"/>
    <property type="project" value="TreeGrafter"/>
</dbReference>
<dbReference type="PANTHER" id="PTHR24058">
    <property type="entry name" value="DUAL SPECIFICITY PROTEIN KINASE"/>
    <property type="match status" value="1"/>
</dbReference>
<dbReference type="PROSITE" id="PS50011">
    <property type="entry name" value="PROTEIN_KINASE_DOM"/>
    <property type="match status" value="1"/>
</dbReference>
<dbReference type="GO" id="GO:0005737">
    <property type="term" value="C:cytoplasm"/>
    <property type="evidence" value="ECO:0007669"/>
    <property type="project" value="TreeGrafter"/>
</dbReference>
<evidence type="ECO:0000256" key="10">
    <source>
        <dbReference type="ARBA" id="ARBA00051680"/>
    </source>
</evidence>
<organism evidence="14 15">
    <name type="scientific">Blepharisma stoltei</name>
    <dbReference type="NCBI Taxonomy" id="1481888"/>
    <lineage>
        <taxon>Eukaryota</taxon>
        <taxon>Sar</taxon>
        <taxon>Alveolata</taxon>
        <taxon>Ciliophora</taxon>
        <taxon>Postciliodesmatophora</taxon>
        <taxon>Heterotrichea</taxon>
        <taxon>Heterotrichida</taxon>
        <taxon>Blepharismidae</taxon>
        <taxon>Blepharisma</taxon>
    </lineage>
</organism>
<feature type="domain" description="Protein kinase" evidence="13">
    <location>
        <begin position="244"/>
        <end position="540"/>
    </location>
</feature>
<dbReference type="Gene3D" id="3.30.200.20">
    <property type="entry name" value="Phosphorylase Kinase, domain 1"/>
    <property type="match status" value="1"/>
</dbReference>
<dbReference type="Gene3D" id="1.10.510.10">
    <property type="entry name" value="Transferase(Phosphotransferase) domain 1"/>
    <property type="match status" value="1"/>
</dbReference>
<dbReference type="Proteomes" id="UP001162131">
    <property type="component" value="Unassembled WGS sequence"/>
</dbReference>
<keyword evidence="4" id="KW-0808">Transferase</keyword>
<dbReference type="PROSITE" id="PS00107">
    <property type="entry name" value="PROTEIN_KINASE_ATP"/>
    <property type="match status" value="1"/>
</dbReference>
<dbReference type="EC" id="2.7.12.1" evidence="2"/>
<keyword evidence="6" id="KW-0418">Kinase</keyword>
<sequence>MRRLSKPSRHETSSKDTSPKDRRIFFKKSPTVKKPTHPLNSSQHATPRRSTKGATIELKPKKAAKRINLNLTGVPTLQLGKVTSPAVSTKKHQLSTTRVHKRTLSDGVPDFNATESSLLNNTVKSFKKPSTSRKPGTKQVDWGAATHSLLKNHALMQNFIEENPEKMWKSLKLPASPGTILKSFIKELTTYEQGEILGYHEIYYIGIGAKKTKPDPSSCSPNVGYDDERGDYNIVIGDHIAFRYEVVDVLGRGSFGQVLKVLDHKSGDEFALKIIRNKSRFHQQAAVEIEVLSYLKEKDPKESHAIVHIQDYFTFRKHICIAFELLSINLYEFIKSNQFKGLSMNLIRRFAVQILQALELLERLQIIHCDLKPENILLKESAHSAIKVIDFGSSCFTSKRVYTYIQSRFYRAPEIILGISYSTAIDMWSFGCILVELYTGYPLFPGESEAEQLLCIMEVLGLPSESAFEKSTRARLFFEKNGEPKIAPNSRGKIRYPNSKNLDNILRGADKTFIRLVKQCFEWDPDKRITASEALEHEWIQEAYNKNGSKHNTSRGGSAQPHQGHTSRHAYKASLGETTINPSFQNSILTNRKPRLQNSFLIPG</sequence>
<comment type="catalytic activity">
    <reaction evidence="10">
        <text>L-tyrosyl-[protein] + ATP = O-phospho-L-tyrosyl-[protein] + ADP + H(+)</text>
        <dbReference type="Rhea" id="RHEA:10596"/>
        <dbReference type="Rhea" id="RHEA-COMP:10136"/>
        <dbReference type="Rhea" id="RHEA-COMP:20101"/>
        <dbReference type="ChEBI" id="CHEBI:15378"/>
        <dbReference type="ChEBI" id="CHEBI:30616"/>
        <dbReference type="ChEBI" id="CHEBI:46858"/>
        <dbReference type="ChEBI" id="CHEBI:61978"/>
        <dbReference type="ChEBI" id="CHEBI:456216"/>
        <dbReference type="EC" id="2.7.12.1"/>
    </reaction>
</comment>
<feature type="region of interest" description="Disordered" evidence="12">
    <location>
        <begin position="547"/>
        <end position="568"/>
    </location>
</feature>
<dbReference type="InterPro" id="IPR008271">
    <property type="entry name" value="Ser/Thr_kinase_AS"/>
</dbReference>
<evidence type="ECO:0000256" key="4">
    <source>
        <dbReference type="ARBA" id="ARBA00022679"/>
    </source>
</evidence>
<dbReference type="GO" id="GO:0004674">
    <property type="term" value="F:protein serine/threonine kinase activity"/>
    <property type="evidence" value="ECO:0007669"/>
    <property type="project" value="UniProtKB-KW"/>
</dbReference>
<dbReference type="PANTHER" id="PTHR24058:SF22">
    <property type="entry name" value="DUAL SPECIFICITY TYROSINE-PHOSPHORYLATION-REGULATED KINASE 4"/>
    <property type="match status" value="1"/>
</dbReference>
<evidence type="ECO:0000256" key="7">
    <source>
        <dbReference type="ARBA" id="ARBA00022840"/>
    </source>
</evidence>
<accession>A0AAU9KK86</accession>
<comment type="catalytic activity">
    <reaction evidence="8">
        <text>L-seryl-[protein] + ATP = O-phospho-L-seryl-[protein] + ADP + H(+)</text>
        <dbReference type="Rhea" id="RHEA:17989"/>
        <dbReference type="Rhea" id="RHEA-COMP:9863"/>
        <dbReference type="Rhea" id="RHEA-COMP:11604"/>
        <dbReference type="ChEBI" id="CHEBI:15378"/>
        <dbReference type="ChEBI" id="CHEBI:29999"/>
        <dbReference type="ChEBI" id="CHEBI:30616"/>
        <dbReference type="ChEBI" id="CHEBI:83421"/>
        <dbReference type="ChEBI" id="CHEBI:456216"/>
        <dbReference type="EC" id="2.7.12.1"/>
    </reaction>
</comment>
<dbReference type="Pfam" id="PF00069">
    <property type="entry name" value="Pkinase"/>
    <property type="match status" value="1"/>
</dbReference>
<comment type="similarity">
    <text evidence="1">Belongs to the protein kinase superfamily. CMGC Ser/Thr protein kinase family. MNB/DYRK subfamily.</text>
</comment>
<dbReference type="Gene3D" id="3.30.10.30">
    <property type="entry name" value="DYRK"/>
    <property type="match status" value="1"/>
</dbReference>
<comment type="caution">
    <text evidence="14">The sequence shown here is derived from an EMBL/GenBank/DDBJ whole genome shotgun (WGS) entry which is preliminary data.</text>
</comment>
<dbReference type="GO" id="GO:0004712">
    <property type="term" value="F:protein serine/threonine/tyrosine kinase activity"/>
    <property type="evidence" value="ECO:0007669"/>
    <property type="project" value="UniProtKB-EC"/>
</dbReference>
<evidence type="ECO:0000313" key="14">
    <source>
        <dbReference type="EMBL" id="CAG9336201.1"/>
    </source>
</evidence>
<dbReference type="InterPro" id="IPR000719">
    <property type="entry name" value="Prot_kinase_dom"/>
</dbReference>
<dbReference type="InterPro" id="IPR042521">
    <property type="entry name" value="DYRK"/>
</dbReference>
<keyword evidence="5 11" id="KW-0547">Nucleotide-binding</keyword>
<evidence type="ECO:0000256" key="9">
    <source>
        <dbReference type="ARBA" id="ARBA00049308"/>
    </source>
</evidence>
<evidence type="ECO:0000256" key="11">
    <source>
        <dbReference type="PROSITE-ProRule" id="PRU10141"/>
    </source>
</evidence>
<dbReference type="FunFam" id="1.10.510.10:FF:000112">
    <property type="entry name" value="Putative dual specificity tyrosine-phosphorylation-regulated kinase 2"/>
    <property type="match status" value="1"/>
</dbReference>
<evidence type="ECO:0000256" key="6">
    <source>
        <dbReference type="ARBA" id="ARBA00022777"/>
    </source>
</evidence>
<protein>
    <recommendedName>
        <fullName evidence="2">dual-specificity kinase</fullName>
        <ecNumber evidence="2">2.7.12.1</ecNumber>
    </recommendedName>
</protein>
<dbReference type="GO" id="GO:0005524">
    <property type="term" value="F:ATP binding"/>
    <property type="evidence" value="ECO:0007669"/>
    <property type="project" value="UniProtKB-UniRule"/>
</dbReference>
<proteinExistence type="inferred from homology"/>
<dbReference type="SMART" id="SM00220">
    <property type="entry name" value="S_TKc"/>
    <property type="match status" value="1"/>
</dbReference>
<feature type="binding site" evidence="11">
    <location>
        <position position="273"/>
    </location>
    <ligand>
        <name>ATP</name>
        <dbReference type="ChEBI" id="CHEBI:30616"/>
    </ligand>
</feature>
<reference evidence="14" key="1">
    <citation type="submission" date="2021-09" db="EMBL/GenBank/DDBJ databases">
        <authorList>
            <consortium name="AG Swart"/>
            <person name="Singh M."/>
            <person name="Singh A."/>
            <person name="Seah K."/>
            <person name="Emmerich C."/>
        </authorList>
    </citation>
    <scope>NUCLEOTIDE SEQUENCE</scope>
    <source>
        <strain evidence="14">ATCC30299</strain>
    </source>
</reference>
<dbReference type="InterPro" id="IPR050494">
    <property type="entry name" value="Ser_Thr_dual-spec_kinase"/>
</dbReference>
<name>A0AAU9KK86_9CILI</name>
<dbReference type="CDD" id="cd14210">
    <property type="entry name" value="PKc_DYRK"/>
    <property type="match status" value="1"/>
</dbReference>
<feature type="compositionally biased region" description="Basic and acidic residues" evidence="12">
    <location>
        <begin position="8"/>
        <end position="24"/>
    </location>
</feature>
<evidence type="ECO:0000256" key="5">
    <source>
        <dbReference type="ARBA" id="ARBA00022741"/>
    </source>
</evidence>
<evidence type="ECO:0000313" key="15">
    <source>
        <dbReference type="Proteomes" id="UP001162131"/>
    </source>
</evidence>
<dbReference type="AlphaFoldDB" id="A0AAU9KK86"/>
<keyword evidence="7 11" id="KW-0067">ATP-binding</keyword>